<gene>
    <name evidence="1" type="ORF">CSW30_01045</name>
</gene>
<dbReference type="Proteomes" id="UP000287173">
    <property type="component" value="Unassembled WGS sequence"/>
</dbReference>
<name>A0A430UUE6_THESC</name>
<proteinExistence type="predicted"/>
<dbReference type="EMBL" id="PEMG01000021">
    <property type="protein sequence ID" value="RTI12434.1"/>
    <property type="molecule type" value="Genomic_DNA"/>
</dbReference>
<protein>
    <submittedName>
        <fullName evidence="1">Uncharacterized protein</fullName>
    </submittedName>
</protein>
<evidence type="ECO:0000313" key="1">
    <source>
        <dbReference type="EMBL" id="RTI12434.1"/>
    </source>
</evidence>
<evidence type="ECO:0000313" key="2">
    <source>
        <dbReference type="Proteomes" id="UP000287173"/>
    </source>
</evidence>
<accession>A0A430UUE6</accession>
<dbReference type="AlphaFoldDB" id="A0A430UUE6"/>
<sequence length="75" mass="8038">MRSAAHVDMGRPSALQRGAFGAWWNYRFGANAFFSASLQTDCLPAVLTVPLPCGCLRFQSRLTLAFGQATGEATA</sequence>
<organism evidence="1 2">
    <name type="scientific">Thermus scotoductus</name>
    <dbReference type="NCBI Taxonomy" id="37636"/>
    <lineage>
        <taxon>Bacteria</taxon>
        <taxon>Thermotogati</taxon>
        <taxon>Deinococcota</taxon>
        <taxon>Deinococci</taxon>
        <taxon>Thermales</taxon>
        <taxon>Thermaceae</taxon>
        <taxon>Thermus</taxon>
    </lineage>
</organism>
<comment type="caution">
    <text evidence="1">The sequence shown here is derived from an EMBL/GenBank/DDBJ whole genome shotgun (WGS) entry which is preliminary data.</text>
</comment>
<reference evidence="1 2" key="1">
    <citation type="journal article" date="2019" name="Extremophiles">
        <title>Biogeography of thermophiles and predominance of Thermus scotoductus in domestic water heaters.</title>
        <authorList>
            <person name="Wilpiszeski R.L."/>
            <person name="Zhang Z."/>
            <person name="House C.H."/>
        </authorList>
    </citation>
    <scope>NUCLEOTIDE SEQUENCE [LARGE SCALE GENOMIC DNA]</scope>
    <source>
        <strain evidence="1 2">17_S17</strain>
    </source>
</reference>